<evidence type="ECO:0000313" key="3">
    <source>
        <dbReference type="EMBL" id="TPX62691.1"/>
    </source>
</evidence>
<keyword evidence="2" id="KW-0812">Transmembrane</keyword>
<gene>
    <name evidence="3" type="ORF">PhCBS80983_g00412</name>
</gene>
<dbReference type="EMBL" id="QEAQ01000002">
    <property type="protein sequence ID" value="TPX62691.1"/>
    <property type="molecule type" value="Genomic_DNA"/>
</dbReference>
<feature type="transmembrane region" description="Helical" evidence="2">
    <location>
        <begin position="195"/>
        <end position="216"/>
    </location>
</feature>
<sequence>MFNTVLAGCMILYAASFVPLLFTSRRAVELSFFEDSPDSPLHKDFKKLQSTVRVWTALYGLATFPYVILVQIRFRVVKAVFKYHKNWDTAYIVVTTVIWLGVLVVCGVVYPPSPQLQGMATTGWTIYALASDNVLSFIFISQLFEVRRQLNKGIEVAFRKVRRSLFFLCFMTWIGLSISLIGWTRYATNGMMRTLLFRASLTFSPLAYSGALVYIYTVRTLFSAPRASKLELNGNKDNGVGQGPDKRNSRQILHTAAASTSNISSRNIPSTLPPRSETDRSRDCIAIIPASSVSPYGPPPICADVESQGGFEGSDALESGCDEAETKGRPRERQQPQPEMEKQESPPLVDKEACSPTADVESQISKTAIEESGTLERSPSM</sequence>
<feature type="region of interest" description="Disordered" evidence="1">
    <location>
        <begin position="296"/>
        <end position="381"/>
    </location>
</feature>
<feature type="transmembrane region" description="Helical" evidence="2">
    <location>
        <begin position="124"/>
        <end position="144"/>
    </location>
</feature>
<feature type="transmembrane region" description="Helical" evidence="2">
    <location>
        <begin position="165"/>
        <end position="183"/>
    </location>
</feature>
<comment type="caution">
    <text evidence="3">The sequence shown here is derived from an EMBL/GenBank/DDBJ whole genome shotgun (WGS) entry which is preliminary data.</text>
</comment>
<keyword evidence="4" id="KW-1185">Reference proteome</keyword>
<evidence type="ECO:0008006" key="5">
    <source>
        <dbReference type="Google" id="ProtNLM"/>
    </source>
</evidence>
<protein>
    <recommendedName>
        <fullName evidence="5">Transmembrane protein</fullName>
    </recommendedName>
</protein>
<feature type="compositionally biased region" description="Polar residues" evidence="1">
    <location>
        <begin position="257"/>
        <end position="270"/>
    </location>
</feature>
<reference evidence="3 4" key="1">
    <citation type="journal article" date="2019" name="Sci. Rep.">
        <title>Comparative genomics of chytrid fungi reveal insights into the obligate biotrophic and pathogenic lifestyle of Synchytrium endobioticum.</title>
        <authorList>
            <person name="van de Vossenberg B.T.L.H."/>
            <person name="Warris S."/>
            <person name="Nguyen H.D.T."/>
            <person name="van Gent-Pelzer M.P.E."/>
            <person name="Joly D.L."/>
            <person name="van de Geest H.C."/>
            <person name="Bonants P.J.M."/>
            <person name="Smith D.S."/>
            <person name="Levesque C.A."/>
            <person name="van der Lee T.A.J."/>
        </authorList>
    </citation>
    <scope>NUCLEOTIDE SEQUENCE [LARGE SCALE GENOMIC DNA]</scope>
    <source>
        <strain evidence="3 4">CBS 809.83</strain>
    </source>
</reference>
<evidence type="ECO:0000256" key="1">
    <source>
        <dbReference type="SAM" id="MobiDB-lite"/>
    </source>
</evidence>
<organism evidence="3 4">
    <name type="scientific">Powellomyces hirtus</name>
    <dbReference type="NCBI Taxonomy" id="109895"/>
    <lineage>
        <taxon>Eukaryota</taxon>
        <taxon>Fungi</taxon>
        <taxon>Fungi incertae sedis</taxon>
        <taxon>Chytridiomycota</taxon>
        <taxon>Chytridiomycota incertae sedis</taxon>
        <taxon>Chytridiomycetes</taxon>
        <taxon>Spizellomycetales</taxon>
        <taxon>Powellomycetaceae</taxon>
        <taxon>Powellomyces</taxon>
    </lineage>
</organism>
<dbReference type="Proteomes" id="UP000318582">
    <property type="component" value="Unassembled WGS sequence"/>
</dbReference>
<dbReference type="AlphaFoldDB" id="A0A507EFV6"/>
<feature type="region of interest" description="Disordered" evidence="1">
    <location>
        <begin position="256"/>
        <end position="281"/>
    </location>
</feature>
<feature type="compositionally biased region" description="Basic and acidic residues" evidence="1">
    <location>
        <begin position="324"/>
        <end position="353"/>
    </location>
</feature>
<name>A0A507EFV6_9FUNG</name>
<evidence type="ECO:0000313" key="4">
    <source>
        <dbReference type="Proteomes" id="UP000318582"/>
    </source>
</evidence>
<feature type="transmembrane region" description="Helical" evidence="2">
    <location>
        <begin position="51"/>
        <end position="69"/>
    </location>
</feature>
<keyword evidence="2" id="KW-1133">Transmembrane helix</keyword>
<accession>A0A507EFV6</accession>
<feature type="transmembrane region" description="Helical" evidence="2">
    <location>
        <begin position="90"/>
        <end position="112"/>
    </location>
</feature>
<proteinExistence type="predicted"/>
<evidence type="ECO:0000256" key="2">
    <source>
        <dbReference type="SAM" id="Phobius"/>
    </source>
</evidence>
<keyword evidence="2" id="KW-0472">Membrane</keyword>